<dbReference type="PATRIC" id="fig|1449336.4.peg.2398"/>
<feature type="transmembrane region" description="Helical" evidence="1">
    <location>
        <begin position="72"/>
        <end position="98"/>
    </location>
</feature>
<dbReference type="CDD" id="cd01949">
    <property type="entry name" value="GGDEF"/>
    <property type="match status" value="1"/>
</dbReference>
<feature type="transmembrane region" description="Helical" evidence="1">
    <location>
        <begin position="163"/>
        <end position="181"/>
    </location>
</feature>
<protein>
    <recommendedName>
        <fullName evidence="2">GGDEF domain-containing protein</fullName>
    </recommendedName>
</protein>
<comment type="caution">
    <text evidence="3">The sequence shown here is derived from an EMBL/GenBank/DDBJ whole genome shotgun (WGS) entry which is preliminary data.</text>
</comment>
<proteinExistence type="predicted"/>
<feature type="transmembrane region" description="Helical" evidence="1">
    <location>
        <begin position="134"/>
        <end position="157"/>
    </location>
</feature>
<dbReference type="PANTHER" id="PTHR45138:SF9">
    <property type="entry name" value="DIGUANYLATE CYCLASE DGCM-RELATED"/>
    <property type="match status" value="1"/>
</dbReference>
<dbReference type="GO" id="GO:1902201">
    <property type="term" value="P:negative regulation of bacterial-type flagellum-dependent cell motility"/>
    <property type="evidence" value="ECO:0007669"/>
    <property type="project" value="TreeGrafter"/>
</dbReference>
<feature type="domain" description="GGDEF" evidence="2">
    <location>
        <begin position="224"/>
        <end position="359"/>
    </location>
</feature>
<evidence type="ECO:0000313" key="4">
    <source>
        <dbReference type="Proteomes" id="UP000051658"/>
    </source>
</evidence>
<dbReference type="InterPro" id="IPR000160">
    <property type="entry name" value="GGDEF_dom"/>
</dbReference>
<dbReference type="eggNOG" id="COG3706">
    <property type="taxonomic scope" value="Bacteria"/>
</dbReference>
<dbReference type="FunFam" id="3.30.70.270:FF:000001">
    <property type="entry name" value="Diguanylate cyclase domain protein"/>
    <property type="match status" value="1"/>
</dbReference>
<feature type="transmembrane region" description="Helical" evidence="1">
    <location>
        <begin position="43"/>
        <end position="60"/>
    </location>
</feature>
<evidence type="ECO:0000256" key="1">
    <source>
        <dbReference type="SAM" id="Phobius"/>
    </source>
</evidence>
<dbReference type="PANTHER" id="PTHR45138">
    <property type="entry name" value="REGULATORY COMPONENTS OF SENSORY TRANSDUCTION SYSTEM"/>
    <property type="match status" value="1"/>
</dbReference>
<dbReference type="SUPFAM" id="SSF55073">
    <property type="entry name" value="Nucleotide cyclase"/>
    <property type="match status" value="1"/>
</dbReference>
<dbReference type="SMART" id="SM00267">
    <property type="entry name" value="GGDEF"/>
    <property type="match status" value="1"/>
</dbReference>
<reference evidence="3 4" key="1">
    <citation type="journal article" date="2015" name="Genome Announc.">
        <title>Expanding the biotechnology potential of lactobacilli through comparative genomics of 213 strains and associated genera.</title>
        <authorList>
            <person name="Sun Z."/>
            <person name="Harris H.M."/>
            <person name="McCann A."/>
            <person name="Guo C."/>
            <person name="Argimon S."/>
            <person name="Zhang W."/>
            <person name="Yang X."/>
            <person name="Jeffery I.B."/>
            <person name="Cooney J.C."/>
            <person name="Kagawa T.F."/>
            <person name="Liu W."/>
            <person name="Song Y."/>
            <person name="Salvetti E."/>
            <person name="Wrobel A."/>
            <person name="Rasinkangas P."/>
            <person name="Parkhill J."/>
            <person name="Rea M.C."/>
            <person name="O'Sullivan O."/>
            <person name="Ritari J."/>
            <person name="Douillard F.P."/>
            <person name="Paul Ross R."/>
            <person name="Yang R."/>
            <person name="Briner A.E."/>
            <person name="Felis G.E."/>
            <person name="de Vos W.M."/>
            <person name="Barrangou R."/>
            <person name="Klaenhammer T.R."/>
            <person name="Caufield P.W."/>
            <person name="Cui Y."/>
            <person name="Zhang H."/>
            <person name="O'Toole P.W."/>
        </authorList>
    </citation>
    <scope>NUCLEOTIDE SEQUENCE [LARGE SCALE GENOMIC DNA]</scope>
    <source>
        <strain evidence="3 4">DSM 20623</strain>
    </source>
</reference>
<dbReference type="InterPro" id="IPR043128">
    <property type="entry name" value="Rev_trsase/Diguanyl_cyclase"/>
</dbReference>
<dbReference type="GO" id="GO:0005886">
    <property type="term" value="C:plasma membrane"/>
    <property type="evidence" value="ECO:0007669"/>
    <property type="project" value="TreeGrafter"/>
</dbReference>
<keyword evidence="1" id="KW-0472">Membrane</keyword>
<keyword evidence="1" id="KW-0812">Transmembrane</keyword>
<evidence type="ECO:0000313" key="3">
    <source>
        <dbReference type="EMBL" id="KRN54773.1"/>
    </source>
</evidence>
<dbReference type="PROSITE" id="PS50887">
    <property type="entry name" value="GGDEF"/>
    <property type="match status" value="1"/>
</dbReference>
<accession>A0A0R2HW08</accession>
<dbReference type="InterPro" id="IPR029787">
    <property type="entry name" value="Nucleotide_cyclase"/>
</dbReference>
<name>A0A0R2HW08_CARDV</name>
<evidence type="ECO:0000259" key="2">
    <source>
        <dbReference type="PROSITE" id="PS50887"/>
    </source>
</evidence>
<feature type="transmembrane region" description="Helical" evidence="1">
    <location>
        <begin position="104"/>
        <end position="127"/>
    </location>
</feature>
<sequence length="360" mass="42196">MEKMQTSELLIRSLENISVIYFFISVIFYLFDGKEIITVYSTYWKKLLFGISFGMLALLLTETAINEGTSELSYSLIPIFICFYLAGPFAGMTSFFVLSVTDRVAFSFFNVTYMLVIFMFLIVLRVWEKRSVKAFSIVLFILIFYSLVLIFIFYPTAIWKPSIWIFELFCYLSSVICYFFINKQRIYFQSHLTLVDESRKDFLTELYNRNYLVKLIKQRDAKQKRYSILLLDIDHFKKINDHYGHAAGDTILMQFAALLMRKTSGRNSLVFRYGGEEFIVLVDETDREKITKLAETIRVAVETYPFILSEEKKIAVTTSIGVSFKLNEKQRYQEIINQADEALYKGKAQNRNQVVVFDEK</sequence>
<dbReference type="Pfam" id="PF00990">
    <property type="entry name" value="GGDEF"/>
    <property type="match status" value="1"/>
</dbReference>
<dbReference type="NCBIfam" id="TIGR00254">
    <property type="entry name" value="GGDEF"/>
    <property type="match status" value="1"/>
</dbReference>
<dbReference type="GO" id="GO:0043709">
    <property type="term" value="P:cell adhesion involved in single-species biofilm formation"/>
    <property type="evidence" value="ECO:0007669"/>
    <property type="project" value="TreeGrafter"/>
</dbReference>
<feature type="transmembrane region" description="Helical" evidence="1">
    <location>
        <begin position="9"/>
        <end position="31"/>
    </location>
</feature>
<keyword evidence="4" id="KW-1185">Reference proteome</keyword>
<gene>
    <name evidence="3" type="ORF">IV74_GL002360</name>
</gene>
<dbReference type="GO" id="GO:0052621">
    <property type="term" value="F:diguanylate cyclase activity"/>
    <property type="evidence" value="ECO:0007669"/>
    <property type="project" value="TreeGrafter"/>
</dbReference>
<dbReference type="AlphaFoldDB" id="A0A0R2HW08"/>
<dbReference type="Gene3D" id="3.30.70.270">
    <property type="match status" value="1"/>
</dbReference>
<dbReference type="InterPro" id="IPR050469">
    <property type="entry name" value="Diguanylate_Cyclase"/>
</dbReference>
<keyword evidence="1" id="KW-1133">Transmembrane helix</keyword>
<dbReference type="EMBL" id="JQBS01000035">
    <property type="protein sequence ID" value="KRN54773.1"/>
    <property type="molecule type" value="Genomic_DNA"/>
</dbReference>
<organism evidence="3 4">
    <name type="scientific">Carnobacterium divergens DSM 20623</name>
    <dbReference type="NCBI Taxonomy" id="1449336"/>
    <lineage>
        <taxon>Bacteria</taxon>
        <taxon>Bacillati</taxon>
        <taxon>Bacillota</taxon>
        <taxon>Bacilli</taxon>
        <taxon>Lactobacillales</taxon>
        <taxon>Carnobacteriaceae</taxon>
        <taxon>Carnobacterium</taxon>
    </lineage>
</organism>
<dbReference type="Proteomes" id="UP000051658">
    <property type="component" value="Unassembled WGS sequence"/>
</dbReference>